<dbReference type="PRINTS" id="PR00385">
    <property type="entry name" value="P450"/>
</dbReference>
<accession>A0A4P9Z461</accession>
<dbReference type="PANTHER" id="PTHR46206">
    <property type="entry name" value="CYTOCHROME P450"/>
    <property type="match status" value="1"/>
</dbReference>
<keyword evidence="6" id="KW-0560">Oxidoreductase</keyword>
<evidence type="ECO:0000256" key="1">
    <source>
        <dbReference type="ARBA" id="ARBA00001971"/>
    </source>
</evidence>
<dbReference type="GO" id="GO:0020037">
    <property type="term" value="F:heme binding"/>
    <property type="evidence" value="ECO:0007669"/>
    <property type="project" value="InterPro"/>
</dbReference>
<protein>
    <submittedName>
        <fullName evidence="7">Cytochrome P450</fullName>
    </submittedName>
</protein>
<comment type="similarity">
    <text evidence="2 6">Belongs to the cytochrome P450 family.</text>
</comment>
<dbReference type="InterPro" id="IPR002403">
    <property type="entry name" value="Cyt_P450_E_grp-IV"/>
</dbReference>
<evidence type="ECO:0000256" key="4">
    <source>
        <dbReference type="ARBA" id="ARBA00023004"/>
    </source>
</evidence>
<dbReference type="InterPro" id="IPR001128">
    <property type="entry name" value="Cyt_P450"/>
</dbReference>
<dbReference type="PROSITE" id="PS00086">
    <property type="entry name" value="CYTOCHROME_P450"/>
    <property type="match status" value="1"/>
</dbReference>
<organism evidence="7 8">
    <name type="scientific">Syncephalis pseudoplumigaleata</name>
    <dbReference type="NCBI Taxonomy" id="1712513"/>
    <lineage>
        <taxon>Eukaryota</taxon>
        <taxon>Fungi</taxon>
        <taxon>Fungi incertae sedis</taxon>
        <taxon>Zoopagomycota</taxon>
        <taxon>Zoopagomycotina</taxon>
        <taxon>Zoopagomycetes</taxon>
        <taxon>Zoopagales</taxon>
        <taxon>Piptocephalidaceae</taxon>
        <taxon>Syncephalis</taxon>
    </lineage>
</organism>
<dbReference type="PRINTS" id="PR00465">
    <property type="entry name" value="EP450IV"/>
</dbReference>
<evidence type="ECO:0000256" key="2">
    <source>
        <dbReference type="ARBA" id="ARBA00010617"/>
    </source>
</evidence>
<evidence type="ECO:0000313" key="7">
    <source>
        <dbReference type="EMBL" id="RKP27347.1"/>
    </source>
</evidence>
<dbReference type="GO" id="GO:0005506">
    <property type="term" value="F:iron ion binding"/>
    <property type="evidence" value="ECO:0007669"/>
    <property type="project" value="InterPro"/>
</dbReference>
<keyword evidence="6" id="KW-0503">Monooxygenase</keyword>
<name>A0A4P9Z461_9FUNG</name>
<dbReference type="GO" id="GO:0004497">
    <property type="term" value="F:monooxygenase activity"/>
    <property type="evidence" value="ECO:0007669"/>
    <property type="project" value="UniProtKB-KW"/>
</dbReference>
<dbReference type="SUPFAM" id="SSF48264">
    <property type="entry name" value="Cytochrome P450"/>
    <property type="match status" value="1"/>
</dbReference>
<dbReference type="Proteomes" id="UP000278143">
    <property type="component" value="Unassembled WGS sequence"/>
</dbReference>
<evidence type="ECO:0000256" key="3">
    <source>
        <dbReference type="ARBA" id="ARBA00022723"/>
    </source>
</evidence>
<dbReference type="GO" id="GO:0016705">
    <property type="term" value="F:oxidoreductase activity, acting on paired donors, with incorporation or reduction of molecular oxygen"/>
    <property type="evidence" value="ECO:0007669"/>
    <property type="project" value="InterPro"/>
</dbReference>
<comment type="cofactor">
    <cofactor evidence="1 5">
        <name>heme</name>
        <dbReference type="ChEBI" id="CHEBI:30413"/>
    </cofactor>
</comment>
<sequence>MDQIIGRSQALVQSSGSLSTAVLKALLTSGALWAVWAIYKNRPKSSEPPRAHYSIPFIGHGLQLVRNPIALLNECSEKYGDTFSILVFGQWITVIGPSNVREVMRSPDDKLSFSDAVNHIIDIGFCFGDSTPLDRFHVAPMRKHLGKNLERFVPRLCEAVEAAFSTHAPVSATTGTCIKEVTAFAYRAIARTTSACMFENKEFQESDEVRKMLFTVSVDATFFSSLKRMLPYFIACWKARSKTRIFQNLQLADEMFTPEVKRRRAEAERLGSDYVPPYDIMQWIIDHRDKNGEPYSDHDVGRRMLQVGFASMLATANFTTHLLFDIAGYPHIQEMLQREQDDIIKRFGSTITMEAVKEMHYLDACVRETLRLNGDPTNSFRLAMSDVTLSNGYFIPKGRLCSIHGYSIHSVPDVYGTNPRAYNPAQHLKGGSGGGAPKSTFTSESFVVFGIGSHTCPGRFLATLEMKIVAIHALRNYSFRTLSGKRPANAPRNGMTMAPVDEPILFVPRSNVQ</sequence>
<feature type="binding site" description="axial binding residue" evidence="5">
    <location>
        <position position="456"/>
    </location>
    <ligand>
        <name>heme</name>
        <dbReference type="ChEBI" id="CHEBI:30413"/>
    </ligand>
    <ligandPart>
        <name>Fe</name>
        <dbReference type="ChEBI" id="CHEBI:18248"/>
    </ligandPart>
</feature>
<dbReference type="InterPro" id="IPR017972">
    <property type="entry name" value="Cyt_P450_CS"/>
</dbReference>
<gene>
    <name evidence="7" type="ORF">SYNPS1DRAFT_27000</name>
</gene>
<dbReference type="AlphaFoldDB" id="A0A4P9Z461"/>
<keyword evidence="5 6" id="KW-0349">Heme</keyword>
<dbReference type="EMBL" id="KZ989223">
    <property type="protein sequence ID" value="RKP27347.1"/>
    <property type="molecule type" value="Genomic_DNA"/>
</dbReference>
<evidence type="ECO:0000256" key="5">
    <source>
        <dbReference type="PIRSR" id="PIRSR602403-1"/>
    </source>
</evidence>
<keyword evidence="3 5" id="KW-0479">Metal-binding</keyword>
<keyword evidence="4 5" id="KW-0408">Iron</keyword>
<proteinExistence type="inferred from homology"/>
<evidence type="ECO:0000313" key="8">
    <source>
        <dbReference type="Proteomes" id="UP000278143"/>
    </source>
</evidence>
<dbReference type="InterPro" id="IPR036396">
    <property type="entry name" value="Cyt_P450_sf"/>
</dbReference>
<dbReference type="OrthoDB" id="1844152at2759"/>
<keyword evidence="8" id="KW-1185">Reference proteome</keyword>
<dbReference type="CDD" id="cd11041">
    <property type="entry name" value="CYP503A1-like"/>
    <property type="match status" value="1"/>
</dbReference>
<dbReference type="Pfam" id="PF00067">
    <property type="entry name" value="p450"/>
    <property type="match status" value="1"/>
</dbReference>
<evidence type="ECO:0000256" key="6">
    <source>
        <dbReference type="RuleBase" id="RU000461"/>
    </source>
</evidence>
<reference evidence="8" key="1">
    <citation type="journal article" date="2018" name="Nat. Microbiol.">
        <title>Leveraging single-cell genomics to expand the fungal tree of life.</title>
        <authorList>
            <person name="Ahrendt S.R."/>
            <person name="Quandt C.A."/>
            <person name="Ciobanu D."/>
            <person name="Clum A."/>
            <person name="Salamov A."/>
            <person name="Andreopoulos B."/>
            <person name="Cheng J.F."/>
            <person name="Woyke T."/>
            <person name="Pelin A."/>
            <person name="Henrissat B."/>
            <person name="Reynolds N.K."/>
            <person name="Benny G.L."/>
            <person name="Smith M.E."/>
            <person name="James T.Y."/>
            <person name="Grigoriev I.V."/>
        </authorList>
    </citation>
    <scope>NUCLEOTIDE SEQUENCE [LARGE SCALE GENOMIC DNA]</scope>
    <source>
        <strain evidence="8">Benny S71-1</strain>
    </source>
</reference>
<dbReference type="Gene3D" id="1.10.630.10">
    <property type="entry name" value="Cytochrome P450"/>
    <property type="match status" value="1"/>
</dbReference>